<keyword evidence="1" id="KW-0479">Metal-binding</keyword>
<dbReference type="Proteomes" id="UP000187455">
    <property type="component" value="Unassembled WGS sequence"/>
</dbReference>
<keyword evidence="6" id="KW-1185">Reference proteome</keyword>
<evidence type="ECO:0000313" key="5">
    <source>
        <dbReference type="EMBL" id="OLY84570.1"/>
    </source>
</evidence>
<evidence type="ECO:0000259" key="4">
    <source>
        <dbReference type="PROSITE" id="PS00497"/>
    </source>
</evidence>
<dbReference type="STRING" id="133383.A0A1R0H5V9"/>
<keyword evidence="3" id="KW-0732">Signal</keyword>
<dbReference type="GO" id="GO:0016491">
    <property type="term" value="F:oxidoreductase activity"/>
    <property type="evidence" value="ECO:0007669"/>
    <property type="project" value="InterPro"/>
</dbReference>
<dbReference type="Gene3D" id="1.10.1280.10">
    <property type="entry name" value="Di-copper center containing domain from catechol oxidase"/>
    <property type="match status" value="1"/>
</dbReference>
<gene>
    <name evidence="5" type="ORF">AYI68_g1265</name>
</gene>
<reference evidence="5 6" key="1">
    <citation type="journal article" date="2016" name="Mol. Biol. Evol.">
        <title>Genome-Wide Survey of Gut Fungi (Harpellales) Reveals the First Horizontally Transferred Ubiquitin Gene from a Mosquito Host.</title>
        <authorList>
            <person name="Wang Y."/>
            <person name="White M.M."/>
            <person name="Kvist S."/>
            <person name="Moncalvo J.M."/>
        </authorList>
    </citation>
    <scope>NUCLEOTIDE SEQUENCE [LARGE SCALE GENOMIC DNA]</scope>
    <source>
        <strain evidence="5 6">ALG-7-W6</strain>
    </source>
</reference>
<evidence type="ECO:0000256" key="1">
    <source>
        <dbReference type="ARBA" id="ARBA00022723"/>
    </source>
</evidence>
<dbReference type="InterPro" id="IPR008922">
    <property type="entry name" value="Di-copper_centre_dom_sf"/>
</dbReference>
<dbReference type="PRINTS" id="PR00092">
    <property type="entry name" value="TYROSINASE"/>
</dbReference>
<proteinExistence type="predicted"/>
<name>A0A1R0H5V9_9FUNG</name>
<accession>A0A1R0H5V9</accession>
<dbReference type="AlphaFoldDB" id="A0A1R0H5V9"/>
<comment type="caution">
    <text evidence="5">The sequence shown here is derived from an EMBL/GenBank/DDBJ whole genome shotgun (WGS) entry which is preliminary data.</text>
</comment>
<protein>
    <submittedName>
        <fullName evidence="5">Tyrosinase</fullName>
    </submittedName>
</protein>
<evidence type="ECO:0000313" key="6">
    <source>
        <dbReference type="Proteomes" id="UP000187455"/>
    </source>
</evidence>
<feature type="signal peptide" evidence="3">
    <location>
        <begin position="1"/>
        <end position="27"/>
    </location>
</feature>
<feature type="domain" description="Tyrosinase copper-binding" evidence="4">
    <location>
        <begin position="78"/>
        <end position="95"/>
    </location>
</feature>
<dbReference type="Pfam" id="PF00264">
    <property type="entry name" value="Tyrosinase"/>
    <property type="match status" value="1"/>
</dbReference>
<dbReference type="OrthoDB" id="6132182at2759"/>
<dbReference type="SUPFAM" id="SSF48056">
    <property type="entry name" value="Di-copper centre-containing domain"/>
    <property type="match status" value="1"/>
</dbReference>
<dbReference type="PANTHER" id="PTHR11474">
    <property type="entry name" value="TYROSINASE FAMILY MEMBER"/>
    <property type="match status" value="1"/>
</dbReference>
<dbReference type="GO" id="GO:0046872">
    <property type="term" value="F:metal ion binding"/>
    <property type="evidence" value="ECO:0007669"/>
    <property type="project" value="UniProtKB-KW"/>
</dbReference>
<dbReference type="InterPro" id="IPR050316">
    <property type="entry name" value="Tyrosinase/Hemocyanin"/>
</dbReference>
<dbReference type="InterPro" id="IPR002227">
    <property type="entry name" value="Tyrosinase_Cu-bd"/>
</dbReference>
<feature type="chain" id="PRO_5013158763" evidence="3">
    <location>
        <begin position="28"/>
        <end position="449"/>
    </location>
</feature>
<dbReference type="PROSITE" id="PS00497">
    <property type="entry name" value="TYROSINASE_1"/>
    <property type="match status" value="1"/>
</dbReference>
<dbReference type="PANTHER" id="PTHR11474:SF126">
    <property type="entry name" value="TYROSINASE-LIKE PROTEIN TYR-1-RELATED"/>
    <property type="match status" value="1"/>
</dbReference>
<keyword evidence="2" id="KW-0186">Copper</keyword>
<evidence type="ECO:0000256" key="3">
    <source>
        <dbReference type="SAM" id="SignalP"/>
    </source>
</evidence>
<evidence type="ECO:0000256" key="2">
    <source>
        <dbReference type="ARBA" id="ARBA00023008"/>
    </source>
</evidence>
<dbReference type="EMBL" id="LSSL01000451">
    <property type="protein sequence ID" value="OLY84570.1"/>
    <property type="molecule type" value="Genomic_DNA"/>
</dbReference>
<organism evidence="5 6">
    <name type="scientific">Smittium mucronatum</name>
    <dbReference type="NCBI Taxonomy" id="133383"/>
    <lineage>
        <taxon>Eukaryota</taxon>
        <taxon>Fungi</taxon>
        <taxon>Fungi incertae sedis</taxon>
        <taxon>Zoopagomycota</taxon>
        <taxon>Kickxellomycotina</taxon>
        <taxon>Harpellomycetes</taxon>
        <taxon>Harpellales</taxon>
        <taxon>Legeriomycetaceae</taxon>
        <taxon>Smittium</taxon>
    </lineage>
</organism>
<sequence length="449" mass="52170">MNLRSVSMRISLGLVLIFASILNISFSQRCYENIVRKEIRSLNSNEWSVYESTINLLHRKGILEKFAYIHAEYFKYVHGTREFLPWHRKFVLEFENVARSYNPEYVQPYWDVSIDFSNPTLSPVFSPSRMGGNGVGDNRCIRTGMQSGWINVYPDDKCLRRSFNNGDTINPFLSPESISSDIQISKNFEEFAKRIETGIHNQVHDAIGGDMDGKQSPLDGIFMLHHANIDRIWWMFQNVRDSNMMSYSGDLLEEIKYYNNSVESLMKIGEGDLCYDYQFSGYVNKSKVKDGISNTDLDRILKIPEMSLINGLSKKNLKRFFPTLFSGYADKNSLDMTDYISKKAIKYSKFRLNITGANKDLVVFEKNRTNVSYNSKIQESLISYSKNRKFGYSLKSKIEWKPRMPYPSMASKEMVLNHRLDPIFYKEYYKEKYALVDALNADGYVSPYI</sequence>